<keyword evidence="2" id="KW-1185">Reference proteome</keyword>
<gene>
    <name evidence="1" type="ORF">A2U01_0008119</name>
</gene>
<dbReference type="Proteomes" id="UP000265520">
    <property type="component" value="Unassembled WGS sequence"/>
</dbReference>
<protein>
    <submittedName>
        <fullName evidence="1">F-box/LRR-repeat protein</fullName>
    </submittedName>
</protein>
<dbReference type="EMBL" id="LXQA010011833">
    <property type="protein sequence ID" value="MCH87253.1"/>
    <property type="molecule type" value="Genomic_DNA"/>
</dbReference>
<sequence length="110" mass="13126">PYKEAFRTRILSKRWLPLCHSLSVNINDEGVNSAKDWTHFHQFMDAIMFSPHSQNIPLKSFHLKFRYKFWDDNVDCSTFGKWIEAAKQRRVKYHNLLNIPLAKAAKHSYF</sequence>
<evidence type="ECO:0000313" key="1">
    <source>
        <dbReference type="EMBL" id="MCH87253.1"/>
    </source>
</evidence>
<evidence type="ECO:0000313" key="2">
    <source>
        <dbReference type="Proteomes" id="UP000265520"/>
    </source>
</evidence>
<proteinExistence type="predicted"/>
<comment type="caution">
    <text evidence="1">The sequence shown here is derived from an EMBL/GenBank/DDBJ whole genome shotgun (WGS) entry which is preliminary data.</text>
</comment>
<feature type="non-terminal residue" evidence="1">
    <location>
        <position position="1"/>
    </location>
</feature>
<name>A0A392MJA4_9FABA</name>
<organism evidence="1 2">
    <name type="scientific">Trifolium medium</name>
    <dbReference type="NCBI Taxonomy" id="97028"/>
    <lineage>
        <taxon>Eukaryota</taxon>
        <taxon>Viridiplantae</taxon>
        <taxon>Streptophyta</taxon>
        <taxon>Embryophyta</taxon>
        <taxon>Tracheophyta</taxon>
        <taxon>Spermatophyta</taxon>
        <taxon>Magnoliopsida</taxon>
        <taxon>eudicotyledons</taxon>
        <taxon>Gunneridae</taxon>
        <taxon>Pentapetalae</taxon>
        <taxon>rosids</taxon>
        <taxon>fabids</taxon>
        <taxon>Fabales</taxon>
        <taxon>Fabaceae</taxon>
        <taxon>Papilionoideae</taxon>
        <taxon>50 kb inversion clade</taxon>
        <taxon>NPAAA clade</taxon>
        <taxon>Hologalegina</taxon>
        <taxon>IRL clade</taxon>
        <taxon>Trifolieae</taxon>
        <taxon>Trifolium</taxon>
    </lineage>
</organism>
<accession>A0A392MJA4</accession>
<dbReference type="AlphaFoldDB" id="A0A392MJA4"/>
<reference evidence="1 2" key="1">
    <citation type="journal article" date="2018" name="Front. Plant Sci.">
        <title>Red Clover (Trifolium pratense) and Zigzag Clover (T. medium) - A Picture of Genomic Similarities and Differences.</title>
        <authorList>
            <person name="Dluhosova J."/>
            <person name="Istvanek J."/>
            <person name="Nedelnik J."/>
            <person name="Repkova J."/>
        </authorList>
    </citation>
    <scope>NUCLEOTIDE SEQUENCE [LARGE SCALE GENOMIC DNA]</scope>
    <source>
        <strain evidence="2">cv. 10/8</strain>
        <tissue evidence="1">Leaf</tissue>
    </source>
</reference>